<gene>
    <name evidence="2" type="ORF">SDC9_69840</name>
</gene>
<protein>
    <recommendedName>
        <fullName evidence="3">Secondary thiamine-phosphate synthase enzyme</fullName>
    </recommendedName>
</protein>
<dbReference type="PANTHER" id="PTHR30615">
    <property type="entry name" value="UNCHARACTERIZED PROTEIN YJBQ-RELATED"/>
    <property type="match status" value="1"/>
</dbReference>
<dbReference type="Pfam" id="PF01894">
    <property type="entry name" value="YjbQ"/>
    <property type="match status" value="1"/>
</dbReference>
<dbReference type="EMBL" id="VSSQ01004013">
    <property type="protein sequence ID" value="MPM23368.1"/>
    <property type="molecule type" value="Genomic_DNA"/>
</dbReference>
<comment type="similarity">
    <text evidence="1">Belongs to the UPF0047 family.</text>
</comment>
<dbReference type="PIRSF" id="PIRSF004681">
    <property type="entry name" value="UCP004681"/>
    <property type="match status" value="1"/>
</dbReference>
<dbReference type="AlphaFoldDB" id="A0A644Y5Z4"/>
<dbReference type="Gene3D" id="2.60.120.460">
    <property type="entry name" value="YjbQ-like"/>
    <property type="match status" value="1"/>
</dbReference>
<evidence type="ECO:0000313" key="2">
    <source>
        <dbReference type="EMBL" id="MPM23368.1"/>
    </source>
</evidence>
<dbReference type="InterPro" id="IPR001602">
    <property type="entry name" value="UPF0047_YjbQ-like"/>
</dbReference>
<dbReference type="InterPro" id="IPR035917">
    <property type="entry name" value="YjbQ-like_sf"/>
</dbReference>
<sequence length="150" mass="17285">MIKLKTFEYKSKDYLEFKDLTDDVADFIKESEIKNGQVLVYSTHTTVAICVNEKETGITKDFKDLICRLIPKDNYYCHNDLTKRTENLVCQSGASDCLNGHSHCTHLLMRNSEVIPIENGKMIFGPWQKIFAIELDCSRSRKLVFQIIGE</sequence>
<comment type="caution">
    <text evidence="2">The sequence shown here is derived from an EMBL/GenBank/DDBJ whole genome shotgun (WGS) entry which is preliminary data.</text>
</comment>
<accession>A0A644Y5Z4</accession>
<dbReference type="PANTHER" id="PTHR30615:SF8">
    <property type="entry name" value="UPF0047 PROTEIN C4A8.02C"/>
    <property type="match status" value="1"/>
</dbReference>
<evidence type="ECO:0008006" key="3">
    <source>
        <dbReference type="Google" id="ProtNLM"/>
    </source>
</evidence>
<name>A0A644Y5Z4_9ZZZZ</name>
<reference evidence="2" key="1">
    <citation type="submission" date="2019-08" db="EMBL/GenBank/DDBJ databases">
        <authorList>
            <person name="Kucharzyk K."/>
            <person name="Murdoch R.W."/>
            <person name="Higgins S."/>
            <person name="Loffler F."/>
        </authorList>
    </citation>
    <scope>NUCLEOTIDE SEQUENCE</scope>
</reference>
<dbReference type="NCBIfam" id="TIGR00149">
    <property type="entry name" value="TIGR00149_YjbQ"/>
    <property type="match status" value="1"/>
</dbReference>
<proteinExistence type="inferred from homology"/>
<evidence type="ECO:0000256" key="1">
    <source>
        <dbReference type="ARBA" id="ARBA00005534"/>
    </source>
</evidence>
<dbReference type="SUPFAM" id="SSF111038">
    <property type="entry name" value="YjbQ-like"/>
    <property type="match status" value="1"/>
</dbReference>
<organism evidence="2">
    <name type="scientific">bioreactor metagenome</name>
    <dbReference type="NCBI Taxonomy" id="1076179"/>
    <lineage>
        <taxon>unclassified sequences</taxon>
        <taxon>metagenomes</taxon>
        <taxon>ecological metagenomes</taxon>
    </lineage>
</organism>